<organism evidence="2 3">
    <name type="scientific">Aetokthonos hydrillicola Thurmond2011</name>
    <dbReference type="NCBI Taxonomy" id="2712845"/>
    <lineage>
        <taxon>Bacteria</taxon>
        <taxon>Bacillati</taxon>
        <taxon>Cyanobacteriota</taxon>
        <taxon>Cyanophyceae</taxon>
        <taxon>Nostocales</taxon>
        <taxon>Hapalosiphonaceae</taxon>
        <taxon>Aetokthonos</taxon>
    </lineage>
</organism>
<dbReference type="GO" id="GO:0016758">
    <property type="term" value="F:hexosyltransferase activity"/>
    <property type="evidence" value="ECO:0007669"/>
    <property type="project" value="UniProtKB-ARBA"/>
</dbReference>
<dbReference type="EC" id="2.4.-.-" evidence="2"/>
<reference evidence="3" key="1">
    <citation type="journal article" date="2021" name="Science">
        <title>Hunting the eagle killer: A cyanobacterial neurotoxin causes vacuolar myelinopathy.</title>
        <authorList>
            <person name="Breinlinger S."/>
            <person name="Phillips T.J."/>
            <person name="Haram B.N."/>
            <person name="Mares J."/>
            <person name="Martinez Yerena J.A."/>
            <person name="Hrouzek P."/>
            <person name="Sobotka R."/>
            <person name="Henderson W.M."/>
            <person name="Schmieder P."/>
            <person name="Williams S.M."/>
            <person name="Lauderdale J.D."/>
            <person name="Wilde H.D."/>
            <person name="Gerrin W."/>
            <person name="Kust A."/>
            <person name="Washington J.W."/>
            <person name="Wagner C."/>
            <person name="Geier B."/>
            <person name="Liebeke M."/>
            <person name="Enke H."/>
            <person name="Niedermeyer T.H.J."/>
            <person name="Wilde S.B."/>
        </authorList>
    </citation>
    <scope>NUCLEOTIDE SEQUENCE [LARGE SCALE GENOMIC DNA]</scope>
    <source>
        <strain evidence="3">Thurmond2011</strain>
    </source>
</reference>
<protein>
    <submittedName>
        <fullName evidence="2">Glycosyltransferase</fullName>
        <ecNumber evidence="2">2.4.-.-</ecNumber>
    </submittedName>
</protein>
<dbReference type="AlphaFoldDB" id="A0AAP5ICZ3"/>
<feature type="domain" description="Glycosyltransferase 2-like" evidence="1">
    <location>
        <begin position="7"/>
        <end position="151"/>
    </location>
</feature>
<keyword evidence="2" id="KW-0328">Glycosyltransferase</keyword>
<dbReference type="InterPro" id="IPR029044">
    <property type="entry name" value="Nucleotide-diphossugar_trans"/>
</dbReference>
<dbReference type="PANTHER" id="PTHR22916">
    <property type="entry name" value="GLYCOSYLTRANSFERASE"/>
    <property type="match status" value="1"/>
</dbReference>
<dbReference type="SUPFAM" id="SSF53448">
    <property type="entry name" value="Nucleotide-diphospho-sugar transferases"/>
    <property type="match status" value="1"/>
</dbReference>
<proteinExistence type="predicted"/>
<dbReference type="Pfam" id="PF00535">
    <property type="entry name" value="Glycos_transf_2"/>
    <property type="match status" value="1"/>
</dbReference>
<evidence type="ECO:0000313" key="3">
    <source>
        <dbReference type="Proteomes" id="UP000667802"/>
    </source>
</evidence>
<gene>
    <name evidence="2" type="ORF">G7B40_026055</name>
</gene>
<sequence length="324" mass="37700">MLESLVSIILPVYNRKKYLAQAIDSVLQQTYQNWELIVADDHSHEDTKSFLQRYAAITKIHIYSNPHNIGLFANLNKAIRRCNGEYITILCSDDFLSEQCLEVNLNLMRKYVEANLILSSTYSVNADGNLLHNVKNFYDDYIAKQTRLLQPEQSVPLLLQYGSINGNITGMFFRKTLYEQVGDFREDWRHAADWEWIYRVASSSPILISRANVAVIRIHEEQLSVVNGKNLSASLEVSQMVKMLLADPRLRTLESARRWALHIMQFHLWFALKLAFKGYWSESLTIARAVEKATGFSSTFWTMLRLLPHRWQVYRQKSFFLPPD</sequence>
<keyword evidence="2" id="KW-0808">Transferase</keyword>
<dbReference type="RefSeq" id="WP_208339956.1">
    <property type="nucleotide sequence ID" value="NZ_CAWQFN010000581.1"/>
</dbReference>
<dbReference type="Gene3D" id="3.90.550.10">
    <property type="entry name" value="Spore Coat Polysaccharide Biosynthesis Protein SpsA, Chain A"/>
    <property type="match status" value="1"/>
</dbReference>
<name>A0AAP5ICZ3_9CYAN</name>
<dbReference type="Proteomes" id="UP000667802">
    <property type="component" value="Unassembled WGS sequence"/>
</dbReference>
<evidence type="ECO:0000313" key="2">
    <source>
        <dbReference type="EMBL" id="MDR9897999.1"/>
    </source>
</evidence>
<dbReference type="EMBL" id="JAALHA020000015">
    <property type="protein sequence ID" value="MDR9897999.1"/>
    <property type="molecule type" value="Genomic_DNA"/>
</dbReference>
<dbReference type="PANTHER" id="PTHR22916:SF3">
    <property type="entry name" value="UDP-GLCNAC:BETAGAL BETA-1,3-N-ACETYLGLUCOSAMINYLTRANSFERASE-LIKE PROTEIN 1"/>
    <property type="match status" value="1"/>
</dbReference>
<keyword evidence="3" id="KW-1185">Reference proteome</keyword>
<accession>A0AAP5ICZ3</accession>
<comment type="caution">
    <text evidence="2">The sequence shown here is derived from an EMBL/GenBank/DDBJ whole genome shotgun (WGS) entry which is preliminary data.</text>
</comment>
<dbReference type="InterPro" id="IPR001173">
    <property type="entry name" value="Glyco_trans_2-like"/>
</dbReference>
<evidence type="ECO:0000259" key="1">
    <source>
        <dbReference type="Pfam" id="PF00535"/>
    </source>
</evidence>